<dbReference type="EMBL" id="CP072643">
    <property type="protein sequence ID" value="QUV95133.1"/>
    <property type="molecule type" value="Genomic_DNA"/>
</dbReference>
<protein>
    <submittedName>
        <fullName evidence="5">Peptidase M14</fullName>
    </submittedName>
</protein>
<evidence type="ECO:0000313" key="5">
    <source>
        <dbReference type="EMBL" id="QUV95133.1"/>
    </source>
</evidence>
<evidence type="ECO:0000259" key="4">
    <source>
        <dbReference type="PROSITE" id="PS52035"/>
    </source>
</evidence>
<feature type="domain" description="Peptidase M14" evidence="4">
    <location>
        <begin position="41"/>
        <end position="351"/>
    </location>
</feature>
<gene>
    <name evidence="5" type="ORF">J8C05_14005</name>
</gene>
<dbReference type="PANTHER" id="PTHR11705">
    <property type="entry name" value="PROTEASE FAMILY M14 CARBOXYPEPTIDASE A,B"/>
    <property type="match status" value="1"/>
</dbReference>
<evidence type="ECO:0000256" key="3">
    <source>
        <dbReference type="PROSITE-ProRule" id="PRU01379"/>
    </source>
</evidence>
<sequence>MPVKLEPMPPRSGYEAPAAAAARSLVESTAAAPKAFLTHCEKTGYAETGHYAETVRLWQKMAAASPLAKLLTIGKTAEGRPLYVLVASKDKAFTPAAAQATGKPLVFIQNGIHPGEISGKDATSMLLRDILITKRHAALLDSVIILAMPVFNADGHERFSPWHRINQNGPREMGFRATATRLNLNRDYLKADAPEMRAWLRFFTTWKPDFFVDNHVTDGMDHQYDVTLDMPTEQNIWPSVGAWSKDSFLPRLYERLESDGHIVGPYAEPRDPSDWSKGFDVGVIEPRYSTTYVALWHRPALLVETHSLKSHRTQMWAHYDIMVHTLELVGAEGARLRALIRAAEREMAQLGTGYAPQSPLFLAGTWSSAGEAFIYRGVAWREETSVVTGRPVRVYESRPVDIPTRLFRKLKTTAAVPVPLGYLIPAAWTGILDVLAAHGVEMHRLKQPTTVTGETYRLTEPKWAARPFEGRVMLTGVTAKRVRATQTFPAGTVYVPMTQPAARVIFNWLEPEGPDSAVRWGWFNTIFEQKEYAADYVFEPIARELLARNPKLRAEFERRLAADADFAASPRARLQFLYEQTPYYEADKDRYPVVRVIEPLP</sequence>
<accession>A0ABX8B3T7</accession>
<feature type="active site" description="Proton donor/acceptor" evidence="3">
    <location>
        <position position="327"/>
    </location>
</feature>
<dbReference type="InterPro" id="IPR000834">
    <property type="entry name" value="Peptidase_M14"/>
</dbReference>
<dbReference type="SUPFAM" id="SSF53187">
    <property type="entry name" value="Zn-dependent exopeptidases"/>
    <property type="match status" value="1"/>
</dbReference>
<organism evidence="5 6">
    <name type="scientific">Chloracidobacterium sp. N</name>
    <dbReference type="NCBI Taxonomy" id="2821540"/>
    <lineage>
        <taxon>Bacteria</taxon>
        <taxon>Pseudomonadati</taxon>
        <taxon>Acidobacteriota</taxon>
        <taxon>Terriglobia</taxon>
        <taxon>Terriglobales</taxon>
        <taxon>Acidobacteriaceae</taxon>
        <taxon>Chloracidobacterium</taxon>
        <taxon>Chloracidobacterium aggregatum</taxon>
    </lineage>
</organism>
<dbReference type="PANTHER" id="PTHR11705:SF145">
    <property type="entry name" value="PEPTIDASE M14 CARBOXYPEPTIDASE A DOMAIN-CONTAINING PROTEIN"/>
    <property type="match status" value="1"/>
</dbReference>
<dbReference type="Pfam" id="PF00246">
    <property type="entry name" value="Peptidase_M14"/>
    <property type="match status" value="1"/>
</dbReference>
<evidence type="ECO:0000313" key="6">
    <source>
        <dbReference type="Proteomes" id="UP000677668"/>
    </source>
</evidence>
<dbReference type="PROSITE" id="PS52035">
    <property type="entry name" value="PEPTIDASE_M14"/>
    <property type="match status" value="1"/>
</dbReference>
<dbReference type="Proteomes" id="UP000677668">
    <property type="component" value="Chromosome 2"/>
</dbReference>
<evidence type="ECO:0000256" key="1">
    <source>
        <dbReference type="ARBA" id="ARBA00001947"/>
    </source>
</evidence>
<dbReference type="RefSeq" id="WP_211423371.1">
    <property type="nucleotide sequence ID" value="NZ_CP072643.1"/>
</dbReference>
<dbReference type="CDD" id="cd06241">
    <property type="entry name" value="M14-like"/>
    <property type="match status" value="1"/>
</dbReference>
<dbReference type="Gene3D" id="3.40.630.10">
    <property type="entry name" value="Zn peptidases"/>
    <property type="match status" value="1"/>
</dbReference>
<comment type="cofactor">
    <cofactor evidence="1">
        <name>Zn(2+)</name>
        <dbReference type="ChEBI" id="CHEBI:29105"/>
    </cofactor>
</comment>
<evidence type="ECO:0000256" key="2">
    <source>
        <dbReference type="ARBA" id="ARBA00005988"/>
    </source>
</evidence>
<keyword evidence="6" id="KW-1185">Reference proteome</keyword>
<reference evidence="5 6" key="1">
    <citation type="submission" date="2021-03" db="EMBL/GenBank/DDBJ databases">
        <title>Genomic and phenotypic characterization of Chloracidobacterium isolates provides evidence for multiple species.</title>
        <authorList>
            <person name="Saini M.K."/>
            <person name="Costas A.M.G."/>
            <person name="Tank M."/>
            <person name="Bryant D.A."/>
        </authorList>
    </citation>
    <scope>NUCLEOTIDE SEQUENCE [LARGE SCALE GENOMIC DNA]</scope>
    <source>
        <strain evidence="5 6">N</strain>
    </source>
</reference>
<name>A0ABX8B3T7_9BACT</name>
<proteinExistence type="inferred from homology"/>
<comment type="similarity">
    <text evidence="2 3">Belongs to the peptidase M14 family.</text>
</comment>